<name>A0A244CPD7_PSEDV</name>
<evidence type="ECO:0000256" key="1">
    <source>
        <dbReference type="SAM" id="Phobius"/>
    </source>
</evidence>
<dbReference type="AlphaFoldDB" id="A0A244CPD7"/>
<evidence type="ECO:0000313" key="2">
    <source>
        <dbReference type="EMBL" id="OUL57481.1"/>
    </source>
</evidence>
<dbReference type="OrthoDB" id="9788802at2"/>
<feature type="transmembrane region" description="Helical" evidence="1">
    <location>
        <begin position="7"/>
        <end position="28"/>
    </location>
</feature>
<dbReference type="Pfam" id="PF07963">
    <property type="entry name" value="N_methyl"/>
    <property type="match status" value="1"/>
</dbReference>
<dbReference type="InterPro" id="IPR045584">
    <property type="entry name" value="Pilin-like"/>
</dbReference>
<gene>
    <name evidence="2" type="ORF">B1199_10415</name>
</gene>
<dbReference type="Proteomes" id="UP000194841">
    <property type="component" value="Unassembled WGS sequence"/>
</dbReference>
<proteinExistence type="predicted"/>
<dbReference type="RefSeq" id="WP_086744063.1">
    <property type="nucleotide sequence ID" value="NZ_MWPV01000003.1"/>
</dbReference>
<dbReference type="PROSITE" id="PS00409">
    <property type="entry name" value="PROKAR_NTER_METHYL"/>
    <property type="match status" value="1"/>
</dbReference>
<keyword evidence="3" id="KW-1185">Reference proteome</keyword>
<dbReference type="Gene3D" id="3.30.700.10">
    <property type="entry name" value="Glycoprotein, Type 4 Pilin"/>
    <property type="match status" value="1"/>
</dbReference>
<protein>
    <submittedName>
        <fullName evidence="2">Agglutinin biogenesis protein MshO</fullName>
    </submittedName>
</protein>
<accession>A0A244CPD7</accession>
<evidence type="ECO:0000313" key="3">
    <source>
        <dbReference type="Proteomes" id="UP000194841"/>
    </source>
</evidence>
<keyword evidence="1" id="KW-0812">Transmembrane</keyword>
<sequence>MNKGFTLVELILVIVILGIVSVGTVQYLSFGAQIYADSSERDEVVSQARFLLTRLSKELRHATPGSVRLSCTNQPGDLCISSQCLEFVPFSSSTIYTNNLPMDTTQSGVMTVVDAKQSPNVNDWASIYALTADDVFDLTQGKRRRITQVIEGTATTEPDQWQVELGFSASSPAKRVYVLSSSGPVSFCLEDKKIYRYQGYGFSSTQPVPNTANHTLNGVQGQFLAQFIQNALAINPVFKYESASLTRNSIVNLQIEMGFSGSDSVSFNHEIHLPNVP</sequence>
<keyword evidence="1" id="KW-1133">Transmembrane helix</keyword>
<dbReference type="InterPro" id="IPR012902">
    <property type="entry name" value="N_methyl_site"/>
</dbReference>
<dbReference type="NCBIfam" id="TIGR02532">
    <property type="entry name" value="IV_pilin_GFxxxE"/>
    <property type="match status" value="1"/>
</dbReference>
<comment type="caution">
    <text evidence="2">The sequence shown here is derived from an EMBL/GenBank/DDBJ whole genome shotgun (WGS) entry which is preliminary data.</text>
</comment>
<organism evidence="2 3">
    <name type="scientific">Pseudoalteromonas ulvae</name>
    <dbReference type="NCBI Taxonomy" id="107327"/>
    <lineage>
        <taxon>Bacteria</taxon>
        <taxon>Pseudomonadati</taxon>
        <taxon>Pseudomonadota</taxon>
        <taxon>Gammaproteobacteria</taxon>
        <taxon>Alteromonadales</taxon>
        <taxon>Pseudoalteromonadaceae</taxon>
        <taxon>Pseudoalteromonas</taxon>
    </lineage>
</organism>
<reference evidence="2 3" key="1">
    <citation type="submission" date="2017-02" db="EMBL/GenBank/DDBJ databases">
        <title>Pseudoalteromonas ulvae TC14 Genome.</title>
        <authorList>
            <person name="Molmeret M."/>
        </authorList>
    </citation>
    <scope>NUCLEOTIDE SEQUENCE [LARGE SCALE GENOMIC DNA]</scope>
    <source>
        <strain evidence="2">TC14</strain>
    </source>
</reference>
<dbReference type="EMBL" id="MWPV01000003">
    <property type="protein sequence ID" value="OUL57481.1"/>
    <property type="molecule type" value="Genomic_DNA"/>
</dbReference>
<dbReference type="SUPFAM" id="SSF54523">
    <property type="entry name" value="Pili subunits"/>
    <property type="match status" value="1"/>
</dbReference>
<keyword evidence="1" id="KW-0472">Membrane</keyword>